<dbReference type="AlphaFoldDB" id="A0A0E9V096"/>
<accession>A0A0E9V096</accession>
<dbReference type="EMBL" id="GBXM01037115">
    <property type="protein sequence ID" value="JAH71462.1"/>
    <property type="molecule type" value="Transcribed_RNA"/>
</dbReference>
<evidence type="ECO:0000313" key="1">
    <source>
        <dbReference type="EMBL" id="JAH71462.1"/>
    </source>
</evidence>
<proteinExistence type="predicted"/>
<name>A0A0E9V096_ANGAN</name>
<sequence length="48" mass="5257">MPLRSTKALYKPACCPLHPRLIFMCVQSDINSVAWHKAPRATSDSGSA</sequence>
<reference evidence="1" key="2">
    <citation type="journal article" date="2015" name="Fish Shellfish Immunol.">
        <title>Early steps in the European eel (Anguilla anguilla)-Vibrio vulnificus interaction in the gills: Role of the RtxA13 toxin.</title>
        <authorList>
            <person name="Callol A."/>
            <person name="Pajuelo D."/>
            <person name="Ebbesson L."/>
            <person name="Teles M."/>
            <person name="MacKenzie S."/>
            <person name="Amaro C."/>
        </authorList>
    </citation>
    <scope>NUCLEOTIDE SEQUENCE</scope>
</reference>
<organism evidence="1">
    <name type="scientific">Anguilla anguilla</name>
    <name type="common">European freshwater eel</name>
    <name type="synonym">Muraena anguilla</name>
    <dbReference type="NCBI Taxonomy" id="7936"/>
    <lineage>
        <taxon>Eukaryota</taxon>
        <taxon>Metazoa</taxon>
        <taxon>Chordata</taxon>
        <taxon>Craniata</taxon>
        <taxon>Vertebrata</taxon>
        <taxon>Euteleostomi</taxon>
        <taxon>Actinopterygii</taxon>
        <taxon>Neopterygii</taxon>
        <taxon>Teleostei</taxon>
        <taxon>Anguilliformes</taxon>
        <taxon>Anguillidae</taxon>
        <taxon>Anguilla</taxon>
    </lineage>
</organism>
<reference evidence="1" key="1">
    <citation type="submission" date="2014-11" db="EMBL/GenBank/DDBJ databases">
        <authorList>
            <person name="Amaro Gonzalez C."/>
        </authorList>
    </citation>
    <scope>NUCLEOTIDE SEQUENCE</scope>
</reference>
<protein>
    <submittedName>
        <fullName evidence="1">Uncharacterized protein</fullName>
    </submittedName>
</protein>